<protein>
    <submittedName>
        <fullName evidence="2">Uncharacterized protein</fullName>
    </submittedName>
</protein>
<gene>
    <name evidence="2" type="ORF">BSTEL_0361</name>
</gene>
<dbReference type="eggNOG" id="ENOG50306KQ">
    <property type="taxonomic scope" value="Bacteria"/>
</dbReference>
<feature type="transmembrane region" description="Helical" evidence="1">
    <location>
        <begin position="83"/>
        <end position="116"/>
    </location>
</feature>
<keyword evidence="1" id="KW-0472">Membrane</keyword>
<name>A0A087DZJ8_9BIFI</name>
<keyword evidence="3" id="KW-1185">Reference proteome</keyword>
<dbReference type="AlphaFoldDB" id="A0A087DZJ8"/>
<dbReference type="RefSeq" id="WP_034526326.1">
    <property type="nucleotide sequence ID" value="NZ_JGZP01000004.1"/>
</dbReference>
<keyword evidence="1" id="KW-1133">Transmembrane helix</keyword>
<evidence type="ECO:0000313" key="2">
    <source>
        <dbReference type="EMBL" id="KFJ00949.1"/>
    </source>
</evidence>
<dbReference type="STRING" id="762211.BSTEL_0361"/>
<evidence type="ECO:0000313" key="3">
    <source>
        <dbReference type="Proteomes" id="UP000029004"/>
    </source>
</evidence>
<keyword evidence="1" id="KW-0812">Transmembrane</keyword>
<evidence type="ECO:0000256" key="1">
    <source>
        <dbReference type="SAM" id="Phobius"/>
    </source>
</evidence>
<organism evidence="2 3">
    <name type="scientific">Bifidobacterium stellenboschense</name>
    <dbReference type="NCBI Taxonomy" id="762211"/>
    <lineage>
        <taxon>Bacteria</taxon>
        <taxon>Bacillati</taxon>
        <taxon>Actinomycetota</taxon>
        <taxon>Actinomycetes</taxon>
        <taxon>Bifidobacteriales</taxon>
        <taxon>Bifidobacteriaceae</taxon>
        <taxon>Bifidobacterium</taxon>
    </lineage>
</organism>
<dbReference type="OrthoDB" id="3232136at2"/>
<dbReference type="Proteomes" id="UP000029004">
    <property type="component" value="Unassembled WGS sequence"/>
</dbReference>
<feature type="transmembrane region" description="Helical" evidence="1">
    <location>
        <begin position="6"/>
        <end position="28"/>
    </location>
</feature>
<comment type="caution">
    <text evidence="2">The sequence shown here is derived from an EMBL/GenBank/DDBJ whole genome shotgun (WGS) entry which is preliminary data.</text>
</comment>
<accession>A0A087DZJ8</accession>
<dbReference type="EMBL" id="JGZP01000004">
    <property type="protein sequence ID" value="KFJ00949.1"/>
    <property type="molecule type" value="Genomic_DNA"/>
</dbReference>
<reference evidence="2 3" key="1">
    <citation type="submission" date="2014-03" db="EMBL/GenBank/DDBJ databases">
        <title>Genomics of Bifidobacteria.</title>
        <authorList>
            <person name="Ventura M."/>
            <person name="Milani C."/>
            <person name="Lugli G.A."/>
        </authorList>
    </citation>
    <scope>NUCLEOTIDE SEQUENCE [LARGE SCALE GENOMIC DNA]</scope>
    <source>
        <strain evidence="2 3">DSM 23968</strain>
    </source>
</reference>
<proteinExistence type="predicted"/>
<feature type="transmembrane region" description="Helical" evidence="1">
    <location>
        <begin position="49"/>
        <end position="71"/>
    </location>
</feature>
<sequence length="157" mass="16622">MDGIRLGTWLGYAMLLVMLAPVVIPAVLVQEVTRHVAATRLALFSRGGLVVRPASFAVLLTLTVVTLSIGMAGGFASDTSGTALAVVALAASCAVIVIATVVGVAVHALALCASCAGRKPLPRDFRFDAVLCDKVRSWARPQWVPRWARYTLPEPRI</sequence>